<name>A0ABV7J332_9RHOB</name>
<evidence type="ECO:0000313" key="2">
    <source>
        <dbReference type="Proteomes" id="UP001595547"/>
    </source>
</evidence>
<gene>
    <name evidence="1" type="ORF">ACFOGH_11740</name>
</gene>
<dbReference type="SUPFAM" id="SSF140804">
    <property type="entry name" value="YidB-like"/>
    <property type="match status" value="1"/>
</dbReference>
<organism evidence="1 2">
    <name type="scientific">Cypionkella sinensis</name>
    <dbReference type="NCBI Taxonomy" id="1756043"/>
    <lineage>
        <taxon>Bacteria</taxon>
        <taxon>Pseudomonadati</taxon>
        <taxon>Pseudomonadota</taxon>
        <taxon>Alphaproteobacteria</taxon>
        <taxon>Rhodobacterales</taxon>
        <taxon>Paracoccaceae</taxon>
        <taxon>Cypionkella</taxon>
    </lineage>
</organism>
<evidence type="ECO:0000313" key="1">
    <source>
        <dbReference type="EMBL" id="MFC3181664.1"/>
    </source>
</evidence>
<dbReference type="Proteomes" id="UP001595547">
    <property type="component" value="Unassembled WGS sequence"/>
</dbReference>
<proteinExistence type="predicted"/>
<dbReference type="EMBL" id="JBHRTO010000001">
    <property type="protein sequence ID" value="MFC3181664.1"/>
    <property type="molecule type" value="Genomic_DNA"/>
</dbReference>
<dbReference type="RefSeq" id="WP_380073252.1">
    <property type="nucleotide sequence ID" value="NZ_JBHRTO010000001.1"/>
</dbReference>
<keyword evidence="2" id="KW-1185">Reference proteome</keyword>
<accession>A0ABV7J332</accession>
<reference evidence="2" key="1">
    <citation type="journal article" date="2019" name="Int. J. Syst. Evol. Microbiol.">
        <title>The Global Catalogue of Microorganisms (GCM) 10K type strain sequencing project: providing services to taxonomists for standard genome sequencing and annotation.</title>
        <authorList>
            <consortium name="The Broad Institute Genomics Platform"/>
            <consortium name="The Broad Institute Genome Sequencing Center for Infectious Disease"/>
            <person name="Wu L."/>
            <person name="Ma J."/>
        </authorList>
    </citation>
    <scope>NUCLEOTIDE SEQUENCE [LARGE SCALE GENOMIC DNA]</scope>
    <source>
        <strain evidence="2">KCTC 52039</strain>
    </source>
</reference>
<dbReference type="InterPro" id="IPR045372">
    <property type="entry name" value="YidB"/>
</dbReference>
<sequence length="163" mass="16707">MAKGMPSVTALLALLAVAGYQHRDKISDLLRKAGSEGDQPPTGLDAHNSQSISNVLSEIGSFFTGSSGASALSGGLGGLVDQFRGKGHAEAADSWVSNDANKPVAEQDLAAALGDETLAELSAKTGLGRDVLLQRLARVIPDAVHGMTPDGRLPSAEDAKGYI</sequence>
<protein>
    <submittedName>
        <fullName evidence="1">YidB family protein</fullName>
    </submittedName>
</protein>
<dbReference type="Gene3D" id="1.10.10.690">
    <property type="entry name" value="YidB-like"/>
    <property type="match status" value="1"/>
</dbReference>
<dbReference type="InterPro" id="IPR027405">
    <property type="entry name" value="YidB-like"/>
</dbReference>
<dbReference type="Pfam" id="PF20159">
    <property type="entry name" value="YidB"/>
    <property type="match status" value="1"/>
</dbReference>
<comment type="caution">
    <text evidence="1">The sequence shown here is derived from an EMBL/GenBank/DDBJ whole genome shotgun (WGS) entry which is preliminary data.</text>
</comment>